<dbReference type="CDD" id="cd17361">
    <property type="entry name" value="MFS_STP"/>
    <property type="match status" value="1"/>
</dbReference>
<dbReference type="GO" id="GO:0016020">
    <property type="term" value="C:membrane"/>
    <property type="evidence" value="ECO:0007669"/>
    <property type="project" value="UniProtKB-SubCell"/>
</dbReference>
<organism evidence="13 14">
    <name type="scientific">Riccia fluitans</name>
    <dbReference type="NCBI Taxonomy" id="41844"/>
    <lineage>
        <taxon>Eukaryota</taxon>
        <taxon>Viridiplantae</taxon>
        <taxon>Streptophyta</taxon>
        <taxon>Embryophyta</taxon>
        <taxon>Marchantiophyta</taxon>
        <taxon>Marchantiopsida</taxon>
        <taxon>Marchantiidae</taxon>
        <taxon>Marchantiales</taxon>
        <taxon>Ricciaceae</taxon>
        <taxon>Riccia</taxon>
    </lineage>
</organism>
<feature type="transmembrane region" description="Helical" evidence="10">
    <location>
        <begin position="475"/>
        <end position="494"/>
    </location>
</feature>
<dbReference type="InterPro" id="IPR036259">
    <property type="entry name" value="MFS_trans_sf"/>
</dbReference>
<keyword evidence="6" id="KW-0769">Symport</keyword>
<feature type="transmembrane region" description="Helical" evidence="10">
    <location>
        <begin position="192"/>
        <end position="211"/>
    </location>
</feature>
<dbReference type="Gene3D" id="2.170.270.10">
    <property type="entry name" value="SET domain"/>
    <property type="match status" value="1"/>
</dbReference>
<sequence length="518" mass="58374">MKLFRPSSSWSPVPEKNMDLSLVGVVKEVTFDASRAVCDGKIGVEGDTCSTISSGMWVLPSFLTHSCVPNTEITFFGKAMFLRSSRDLEAGEELTTSYTACSNLKKSIKEWYLDCTCEWWIVIQTERMPKQEKDCKGRWGFGASRFCSFVKTLCRKGCISCSHFVLLRPGEGSSQVVPLYLSELSPTYLRGALNMMFQLATTIGILMANLINFGTAHVHPWGWRLSLGLAIVPASVLTLGGLFLPETPNSLIEHQHLEKGRVILQRIRGVEDVDKEFSDLLKASRIANQVEHPFRNLLQPRNRPQLVMAIFLPFFQIATGINSILFYAPQGFQTIGFGSNTALYSSIIIGAILSFSTLVGLILVDKVGRKKLFYIGGIQMFIMLVSLETVMWIKLDLYNTLDKEWAALVVILMCTYVAGFGWSWGSLGWTVPSEIFPQETRSAGQSIVVLVNFIFTFLIGQNLLSMLCHFKYGTFYFFSGTVFLMTIFVALFLIETKDVHLEDMPHLWAEHWFWKHRA</sequence>
<dbReference type="Gene3D" id="1.20.1250.20">
    <property type="entry name" value="MFS general substrate transporter like domains"/>
    <property type="match status" value="1"/>
</dbReference>
<evidence type="ECO:0000313" key="13">
    <source>
        <dbReference type="EMBL" id="KAL2642484.1"/>
    </source>
</evidence>
<evidence type="ECO:0000256" key="8">
    <source>
        <dbReference type="ARBA" id="ARBA00023136"/>
    </source>
</evidence>
<evidence type="ECO:0000313" key="14">
    <source>
        <dbReference type="Proteomes" id="UP001605036"/>
    </source>
</evidence>
<feature type="transmembrane region" description="Helical" evidence="10">
    <location>
        <begin position="341"/>
        <end position="364"/>
    </location>
</feature>
<comment type="subcellular location">
    <subcellularLocation>
        <location evidence="1">Membrane</location>
        <topology evidence="1">Multi-pass membrane protein</topology>
    </subcellularLocation>
</comment>
<dbReference type="Pfam" id="PF00856">
    <property type="entry name" value="SET"/>
    <property type="match status" value="1"/>
</dbReference>
<dbReference type="PROSITE" id="PS00216">
    <property type="entry name" value="SUGAR_TRANSPORT_1"/>
    <property type="match status" value="1"/>
</dbReference>
<evidence type="ECO:0000256" key="1">
    <source>
        <dbReference type="ARBA" id="ARBA00004141"/>
    </source>
</evidence>
<proteinExistence type="inferred from homology"/>
<evidence type="ECO:0000256" key="7">
    <source>
        <dbReference type="ARBA" id="ARBA00022989"/>
    </source>
</evidence>
<dbReference type="PRINTS" id="PR00171">
    <property type="entry name" value="SUGRTRNSPORT"/>
</dbReference>
<reference evidence="13 14" key="1">
    <citation type="submission" date="2024-09" db="EMBL/GenBank/DDBJ databases">
        <title>Chromosome-scale assembly of Riccia fluitans.</title>
        <authorList>
            <person name="Paukszto L."/>
            <person name="Sawicki J."/>
            <person name="Karawczyk K."/>
            <person name="Piernik-Szablinska J."/>
            <person name="Szczecinska M."/>
            <person name="Mazdziarz M."/>
        </authorList>
    </citation>
    <scope>NUCLEOTIDE SEQUENCE [LARGE SCALE GENOMIC DNA]</scope>
    <source>
        <strain evidence="13">Rf_01</strain>
        <tissue evidence="13">Aerial parts of the thallus</tissue>
    </source>
</reference>
<feature type="domain" description="SET" evidence="11">
    <location>
        <begin position="4"/>
        <end position="99"/>
    </location>
</feature>
<evidence type="ECO:0000256" key="10">
    <source>
        <dbReference type="SAM" id="Phobius"/>
    </source>
</evidence>
<dbReference type="InterPro" id="IPR005829">
    <property type="entry name" value="Sugar_transporter_CS"/>
</dbReference>
<dbReference type="InterPro" id="IPR001214">
    <property type="entry name" value="SET_dom"/>
</dbReference>
<dbReference type="CDD" id="cd20071">
    <property type="entry name" value="SET_SMYD"/>
    <property type="match status" value="1"/>
</dbReference>
<dbReference type="InterPro" id="IPR003663">
    <property type="entry name" value="Sugar/inositol_transpt"/>
</dbReference>
<dbReference type="SUPFAM" id="SSF103473">
    <property type="entry name" value="MFS general substrate transporter"/>
    <property type="match status" value="1"/>
</dbReference>
<name>A0ABD1Z6H4_9MARC</name>
<dbReference type="AlphaFoldDB" id="A0ABD1Z6H4"/>
<dbReference type="SUPFAM" id="SSF82199">
    <property type="entry name" value="SET domain"/>
    <property type="match status" value="1"/>
</dbReference>
<dbReference type="InterPro" id="IPR044778">
    <property type="entry name" value="MFS_STP/MST-like_plant"/>
</dbReference>
<evidence type="ECO:0000256" key="3">
    <source>
        <dbReference type="ARBA" id="ARBA00022448"/>
    </source>
</evidence>
<dbReference type="PROSITE" id="PS50280">
    <property type="entry name" value="SET"/>
    <property type="match status" value="1"/>
</dbReference>
<keyword evidence="3 9" id="KW-0813">Transport</keyword>
<dbReference type="Proteomes" id="UP001605036">
    <property type="component" value="Unassembled WGS sequence"/>
</dbReference>
<keyword evidence="4" id="KW-0762">Sugar transport</keyword>
<feature type="transmembrane region" description="Helical" evidence="10">
    <location>
        <begin position="306"/>
        <end position="329"/>
    </location>
</feature>
<dbReference type="FunFam" id="1.20.1250.20:FF:000931">
    <property type="entry name" value="Sugar transport protein 3"/>
    <property type="match status" value="1"/>
</dbReference>
<evidence type="ECO:0000256" key="6">
    <source>
        <dbReference type="ARBA" id="ARBA00022847"/>
    </source>
</evidence>
<dbReference type="PANTHER" id="PTHR23500">
    <property type="entry name" value="SOLUTE CARRIER FAMILY 2, FACILITATED GLUCOSE TRANSPORTER"/>
    <property type="match status" value="1"/>
</dbReference>
<dbReference type="NCBIfam" id="TIGR00879">
    <property type="entry name" value="SP"/>
    <property type="match status" value="1"/>
</dbReference>
<gene>
    <name evidence="13" type="ORF">R1flu_010071</name>
</gene>
<keyword evidence="8 10" id="KW-0472">Membrane</keyword>
<evidence type="ECO:0000256" key="4">
    <source>
        <dbReference type="ARBA" id="ARBA00022597"/>
    </source>
</evidence>
<feature type="transmembrane region" description="Helical" evidence="10">
    <location>
        <begin position="223"/>
        <end position="244"/>
    </location>
</feature>
<evidence type="ECO:0000256" key="5">
    <source>
        <dbReference type="ARBA" id="ARBA00022692"/>
    </source>
</evidence>
<comment type="similarity">
    <text evidence="2 9">Belongs to the major facilitator superfamily. Sugar transporter (TC 2.A.1.1) family.</text>
</comment>
<feature type="transmembrane region" description="Helical" evidence="10">
    <location>
        <begin position="371"/>
        <end position="393"/>
    </location>
</feature>
<evidence type="ECO:0000259" key="12">
    <source>
        <dbReference type="PROSITE" id="PS50850"/>
    </source>
</evidence>
<accession>A0ABD1Z6H4</accession>
<dbReference type="EMBL" id="JBHFFA010000002">
    <property type="protein sequence ID" value="KAL2642484.1"/>
    <property type="molecule type" value="Genomic_DNA"/>
</dbReference>
<dbReference type="InterPro" id="IPR020846">
    <property type="entry name" value="MFS_dom"/>
</dbReference>
<keyword evidence="5 10" id="KW-0812">Transmembrane</keyword>
<dbReference type="InterPro" id="IPR045262">
    <property type="entry name" value="STP/PLT_plant"/>
</dbReference>
<dbReference type="PANTHER" id="PTHR23500:SF357">
    <property type="entry name" value="IP12678P"/>
    <property type="match status" value="1"/>
</dbReference>
<feature type="domain" description="Major facilitator superfamily (MFS) profile" evidence="12">
    <location>
        <begin position="1"/>
        <end position="497"/>
    </location>
</feature>
<evidence type="ECO:0000256" key="9">
    <source>
        <dbReference type="RuleBase" id="RU003346"/>
    </source>
</evidence>
<protein>
    <recommendedName>
        <fullName evidence="15">Sugar Porter</fullName>
    </recommendedName>
</protein>
<dbReference type="InterPro" id="IPR046341">
    <property type="entry name" value="SET_dom_sf"/>
</dbReference>
<evidence type="ECO:0000256" key="2">
    <source>
        <dbReference type="ARBA" id="ARBA00010992"/>
    </source>
</evidence>
<evidence type="ECO:0000259" key="11">
    <source>
        <dbReference type="PROSITE" id="PS50280"/>
    </source>
</evidence>
<feature type="transmembrane region" description="Helical" evidence="10">
    <location>
        <begin position="443"/>
        <end position="463"/>
    </location>
</feature>
<keyword evidence="14" id="KW-1185">Reference proteome</keyword>
<evidence type="ECO:0008006" key="15">
    <source>
        <dbReference type="Google" id="ProtNLM"/>
    </source>
</evidence>
<feature type="transmembrane region" description="Helical" evidence="10">
    <location>
        <begin position="405"/>
        <end position="431"/>
    </location>
</feature>
<dbReference type="Pfam" id="PF00083">
    <property type="entry name" value="Sugar_tr"/>
    <property type="match status" value="1"/>
</dbReference>
<keyword evidence="7 10" id="KW-1133">Transmembrane helix</keyword>
<dbReference type="GO" id="GO:0015293">
    <property type="term" value="F:symporter activity"/>
    <property type="evidence" value="ECO:0007669"/>
    <property type="project" value="UniProtKB-KW"/>
</dbReference>
<comment type="caution">
    <text evidence="13">The sequence shown here is derived from an EMBL/GenBank/DDBJ whole genome shotgun (WGS) entry which is preliminary data.</text>
</comment>
<dbReference type="InterPro" id="IPR005828">
    <property type="entry name" value="MFS_sugar_transport-like"/>
</dbReference>
<dbReference type="PROSITE" id="PS50850">
    <property type="entry name" value="MFS"/>
    <property type="match status" value="1"/>
</dbReference>